<protein>
    <submittedName>
        <fullName evidence="1">Uncharacterized protein</fullName>
    </submittedName>
</protein>
<accession>A0A6J5M4I5</accession>
<reference evidence="1" key="1">
    <citation type="submission" date="2020-04" db="EMBL/GenBank/DDBJ databases">
        <authorList>
            <person name="Chiriac C."/>
            <person name="Salcher M."/>
            <person name="Ghai R."/>
            <person name="Kavagutti S V."/>
        </authorList>
    </citation>
    <scope>NUCLEOTIDE SEQUENCE</scope>
</reference>
<gene>
    <name evidence="1" type="ORF">UFOVP412_18</name>
</gene>
<proteinExistence type="predicted"/>
<name>A0A6J5M4I5_9CAUD</name>
<dbReference type="Gene3D" id="2.10.10.90">
    <property type="match status" value="1"/>
</dbReference>
<evidence type="ECO:0000313" key="1">
    <source>
        <dbReference type="EMBL" id="CAB4141122.1"/>
    </source>
</evidence>
<organism evidence="1">
    <name type="scientific">uncultured Caudovirales phage</name>
    <dbReference type="NCBI Taxonomy" id="2100421"/>
    <lineage>
        <taxon>Viruses</taxon>
        <taxon>Duplodnaviria</taxon>
        <taxon>Heunggongvirae</taxon>
        <taxon>Uroviricota</taxon>
        <taxon>Caudoviricetes</taxon>
        <taxon>Peduoviridae</taxon>
        <taxon>Maltschvirus</taxon>
        <taxon>Maltschvirus maltsch</taxon>
    </lineage>
</organism>
<dbReference type="EMBL" id="LR796387">
    <property type="protein sequence ID" value="CAB4141122.1"/>
    <property type="molecule type" value="Genomic_DNA"/>
</dbReference>
<sequence length="802" mass="83635">MARFGSLDTQYFDDAGDPLVSGKIYFYETGTTTPKDTFADVNLTIANTNPVILTAAGRQPNIFFDGVAKAILTQSDNTQILVRDPVGETESNFGDAWVASKTYSANEVVQGSNGEFYRSLVNGNVNNNPVTTTGSWTFLYSVEWSAGTTYKLGSVVTYDELFYQSLQNANLNKNPSTENTWWVPIQLVWSSTATYGLNANVVGTDGILYTSIQAGNINNPPATSPLWWIVSAAAQATVNLATQVSGILGTANGGTGSSSPINVGTIASSASNYSFTSTPTLLVASPTNHGMKVTLPNATTMTRGGIVHAIENRTDYFIRVHNFADTLLGFVPPQTYCPIGLSDNSTSAGMWDIVNGRRDGISSQLETTVVTTRSNNSFSAIDMDGDIEIVWGSRSADNNLTAVAHRSSTGAYGTPVVVRAASISSNAACVKHTSTQALFVSCPSSSTALEAVIVSVNTSTLALTVNTAATATLSSNGTIDSSVNLSQALLNVPSLPNSVVILYRLSAGTAGIRAISVSGTTVTVGAETALDAGTNPIMVATADRIIAASHNNSTLLYTRPYTISGSTITSGTGTTTSIAATSEIRFFFALGSRWCVLFTNGSQSIGGIVTLTGTTTTISTATLAATNLTINDAIAVSSSKVLVRLADATTSLNILTDTAGTASAGTAVSASGTTGAFLWVSGTSVGHSSNSGTSVVYDIVDCSGSSPVRRASRLAAATQRLIEPSRAAGDMSSKDLGNFYGSTFFRSLNSSNITFGVEVTPAGTNYFAPLAMAAGNLARGRNDRERWSFYGSNLLTKFECAP</sequence>